<dbReference type="PANTHER" id="PTHR31948">
    <property type="entry name" value="ZINC-FINGER HOMEODOMAIN PROTEIN 2"/>
    <property type="match status" value="1"/>
</dbReference>
<dbReference type="Gene3D" id="1.10.10.60">
    <property type="entry name" value="Homeodomain-like"/>
    <property type="match status" value="1"/>
</dbReference>
<evidence type="ECO:0000313" key="12">
    <source>
        <dbReference type="EMBL" id="KAK4358105.1"/>
    </source>
</evidence>
<dbReference type="SUPFAM" id="SSF46689">
    <property type="entry name" value="Homeodomain-like"/>
    <property type="match status" value="1"/>
</dbReference>
<evidence type="ECO:0000259" key="11">
    <source>
        <dbReference type="PROSITE" id="PS51523"/>
    </source>
</evidence>
<proteinExistence type="predicted"/>
<evidence type="ECO:0000313" key="13">
    <source>
        <dbReference type="Proteomes" id="UP001291623"/>
    </source>
</evidence>
<evidence type="ECO:0000256" key="2">
    <source>
        <dbReference type="ARBA" id="ARBA00022723"/>
    </source>
</evidence>
<comment type="caution">
    <text evidence="12">The sequence shown here is derived from an EMBL/GenBank/DDBJ whole genome shotgun (WGS) entry which is preliminary data.</text>
</comment>
<evidence type="ECO:0000256" key="6">
    <source>
        <dbReference type="ARBA" id="ARBA00023125"/>
    </source>
</evidence>
<evidence type="ECO:0000256" key="4">
    <source>
        <dbReference type="ARBA" id="ARBA00022833"/>
    </source>
</evidence>
<reference evidence="12" key="1">
    <citation type="submission" date="2023-12" db="EMBL/GenBank/DDBJ databases">
        <title>Genome assembly of Anisodus tanguticus.</title>
        <authorList>
            <person name="Wang Y.-J."/>
        </authorList>
    </citation>
    <scope>NUCLEOTIDE SEQUENCE</scope>
    <source>
        <strain evidence="12">KB-2021</strain>
        <tissue evidence="12">Leaf</tissue>
    </source>
</reference>
<dbReference type="NCBIfam" id="TIGR01565">
    <property type="entry name" value="homeo_ZF_HD"/>
    <property type="match status" value="1"/>
</dbReference>
<evidence type="ECO:0000256" key="7">
    <source>
        <dbReference type="ARBA" id="ARBA00023155"/>
    </source>
</evidence>
<accession>A0AAE1VF11</accession>
<dbReference type="InterPro" id="IPR006455">
    <property type="entry name" value="Homeodomain_ZF_HD"/>
</dbReference>
<feature type="domain" description="ZF-HD dimerization-type" evidence="11">
    <location>
        <begin position="46"/>
        <end position="97"/>
    </location>
</feature>
<dbReference type="EMBL" id="JAVYJV010000012">
    <property type="protein sequence ID" value="KAK4358105.1"/>
    <property type="molecule type" value="Genomic_DNA"/>
</dbReference>
<keyword evidence="4" id="KW-0862">Zinc</keyword>
<dbReference type="NCBIfam" id="TIGR01566">
    <property type="entry name" value="ZF_HD_prot_N"/>
    <property type="match status" value="1"/>
</dbReference>
<name>A0AAE1VF11_9SOLA</name>
<protein>
    <recommendedName>
        <fullName evidence="11">ZF-HD dimerization-type domain-containing protein</fullName>
    </recommendedName>
</protein>
<dbReference type="InterPro" id="IPR006456">
    <property type="entry name" value="ZF_HD_homeobox_Cys/His_dimer"/>
</dbReference>
<keyword evidence="3" id="KW-0863">Zinc-finger</keyword>
<dbReference type="PROSITE" id="PS51523">
    <property type="entry name" value="ZF_HD_DIMER"/>
    <property type="match status" value="1"/>
</dbReference>
<comment type="subcellular location">
    <subcellularLocation>
        <location evidence="1">Nucleus</location>
    </subcellularLocation>
</comment>
<evidence type="ECO:0000256" key="3">
    <source>
        <dbReference type="ARBA" id="ARBA00022771"/>
    </source>
</evidence>
<feature type="region of interest" description="Disordered" evidence="10">
    <location>
        <begin position="251"/>
        <end position="286"/>
    </location>
</feature>
<evidence type="ECO:0000256" key="10">
    <source>
        <dbReference type="SAM" id="MobiDB-lite"/>
    </source>
</evidence>
<dbReference type="GO" id="GO:0008270">
    <property type="term" value="F:zinc ion binding"/>
    <property type="evidence" value="ECO:0007669"/>
    <property type="project" value="UniProtKB-KW"/>
</dbReference>
<feature type="compositionally biased region" description="Basic and acidic residues" evidence="10">
    <location>
        <begin position="252"/>
        <end position="266"/>
    </location>
</feature>
<keyword evidence="2" id="KW-0479">Metal-binding</keyword>
<keyword evidence="9" id="KW-0539">Nucleus</keyword>
<evidence type="ECO:0000256" key="1">
    <source>
        <dbReference type="ARBA" id="ARBA00004123"/>
    </source>
</evidence>
<gene>
    <name evidence="12" type="ORF">RND71_023715</name>
</gene>
<organism evidence="12 13">
    <name type="scientific">Anisodus tanguticus</name>
    <dbReference type="NCBI Taxonomy" id="243964"/>
    <lineage>
        <taxon>Eukaryota</taxon>
        <taxon>Viridiplantae</taxon>
        <taxon>Streptophyta</taxon>
        <taxon>Embryophyta</taxon>
        <taxon>Tracheophyta</taxon>
        <taxon>Spermatophyta</taxon>
        <taxon>Magnoliopsida</taxon>
        <taxon>eudicotyledons</taxon>
        <taxon>Gunneridae</taxon>
        <taxon>Pentapetalae</taxon>
        <taxon>asterids</taxon>
        <taxon>lamiids</taxon>
        <taxon>Solanales</taxon>
        <taxon>Solanaceae</taxon>
        <taxon>Solanoideae</taxon>
        <taxon>Hyoscyameae</taxon>
        <taxon>Anisodus</taxon>
    </lineage>
</organism>
<dbReference type="PANTHER" id="PTHR31948:SF72">
    <property type="entry name" value="ZINC-FINGER HOMEODOMAIN PROTEIN 10"/>
    <property type="match status" value="1"/>
</dbReference>
<keyword evidence="7" id="KW-0371">Homeobox</keyword>
<feature type="region of interest" description="Disordered" evidence="10">
    <location>
        <begin position="122"/>
        <end position="153"/>
    </location>
</feature>
<evidence type="ECO:0000256" key="5">
    <source>
        <dbReference type="ARBA" id="ARBA00023015"/>
    </source>
</evidence>
<keyword evidence="8" id="KW-0804">Transcription</keyword>
<dbReference type="Pfam" id="PF04770">
    <property type="entry name" value="ZF-HD_dimer"/>
    <property type="match status" value="1"/>
</dbReference>
<dbReference type="Proteomes" id="UP001291623">
    <property type="component" value="Unassembled WGS sequence"/>
</dbReference>
<dbReference type="GO" id="GO:0005634">
    <property type="term" value="C:nucleus"/>
    <property type="evidence" value="ECO:0007669"/>
    <property type="project" value="UniProtKB-SubCell"/>
</dbReference>
<dbReference type="GO" id="GO:0050793">
    <property type="term" value="P:regulation of developmental process"/>
    <property type="evidence" value="ECO:0007669"/>
    <property type="project" value="TreeGrafter"/>
</dbReference>
<evidence type="ECO:0000256" key="9">
    <source>
        <dbReference type="ARBA" id="ARBA00023242"/>
    </source>
</evidence>
<feature type="compositionally biased region" description="Polar residues" evidence="10">
    <location>
        <begin position="267"/>
        <end position="286"/>
    </location>
</feature>
<dbReference type="FunFam" id="1.10.10.60:FF:000257">
    <property type="entry name" value="Zinc-finger homeodomain protein 2"/>
    <property type="match status" value="1"/>
</dbReference>
<keyword evidence="6" id="KW-0238">DNA-binding</keyword>
<keyword evidence="5" id="KW-0805">Transcription regulation</keyword>
<dbReference type="GO" id="GO:0003700">
    <property type="term" value="F:DNA-binding transcription factor activity"/>
    <property type="evidence" value="ECO:0007669"/>
    <property type="project" value="TreeGrafter"/>
</dbReference>
<dbReference type="GO" id="GO:0000976">
    <property type="term" value="F:transcription cis-regulatory region binding"/>
    <property type="evidence" value="ECO:0007669"/>
    <property type="project" value="TreeGrafter"/>
</dbReference>
<evidence type="ECO:0000256" key="8">
    <source>
        <dbReference type="ARBA" id="ARBA00023163"/>
    </source>
</evidence>
<keyword evidence="13" id="KW-1185">Reference proteome</keyword>
<dbReference type="AlphaFoldDB" id="A0AAE1VF11"/>
<sequence>MDLTTKTPDSEIDTPPLIKPLSFSNGKFKNHHHQLPCAPPHTAAIYKECLKNHAASIGGHALDGCGEFMASSDSTASDPISLKCAACGCHRNFHRREPADNSYSGHFIDFRHHILPPIRRFSPSSSPSPPPMYKEMNLRPNSTSKVRSRDEDGTSHIKMTTQFLNGRCGTLDTLRPQPVTPTCVKGENLSGRKRFRTKFTTEQKEKMHLFSEKLGWKLQKCDEAEVDEFCNEIGVGKSVLRVWMHNNKNTFGKKEFQVSNDSKKENGTSSNEGNHQNSNDNSTKVR</sequence>
<dbReference type="InterPro" id="IPR009057">
    <property type="entry name" value="Homeodomain-like_sf"/>
</dbReference>